<evidence type="ECO:0000256" key="8">
    <source>
        <dbReference type="RuleBase" id="RU363090"/>
    </source>
</evidence>
<dbReference type="Pfam" id="PF03770">
    <property type="entry name" value="IPK"/>
    <property type="match status" value="1"/>
</dbReference>
<evidence type="ECO:0000313" key="9">
    <source>
        <dbReference type="EMBL" id="KAJ7960260.1"/>
    </source>
</evidence>
<name>A0AAD7LLC2_QUISA</name>
<keyword evidence="10" id="KW-1185">Reference proteome</keyword>
<dbReference type="EMBL" id="JARAOO010000008">
    <property type="protein sequence ID" value="KAJ7960260.1"/>
    <property type="molecule type" value="Genomic_DNA"/>
</dbReference>
<dbReference type="PANTHER" id="PTHR12400">
    <property type="entry name" value="INOSITOL POLYPHOSPHATE KINASE"/>
    <property type="match status" value="1"/>
</dbReference>
<keyword evidence="3 8" id="KW-0547">Nucleotide-binding</keyword>
<dbReference type="InterPro" id="IPR038286">
    <property type="entry name" value="IPK_sf"/>
</dbReference>
<evidence type="ECO:0000256" key="2">
    <source>
        <dbReference type="ARBA" id="ARBA00022679"/>
    </source>
</evidence>
<comment type="similarity">
    <text evidence="1 8">Belongs to the inositol phosphokinase (IPK) family.</text>
</comment>
<proteinExistence type="inferred from homology"/>
<dbReference type="AlphaFoldDB" id="A0AAD7LLC2"/>
<evidence type="ECO:0000256" key="7">
    <source>
        <dbReference type="ARBA" id="ARBA00036525"/>
    </source>
</evidence>
<dbReference type="InterPro" id="IPR005522">
    <property type="entry name" value="IPK"/>
</dbReference>
<dbReference type="SUPFAM" id="SSF56104">
    <property type="entry name" value="SAICAR synthase-like"/>
    <property type="match status" value="1"/>
</dbReference>
<evidence type="ECO:0000256" key="6">
    <source>
        <dbReference type="ARBA" id="ARBA00036164"/>
    </source>
</evidence>
<keyword evidence="2 8" id="KW-0808">Transferase</keyword>
<evidence type="ECO:0000256" key="1">
    <source>
        <dbReference type="ARBA" id="ARBA00007374"/>
    </source>
</evidence>
<dbReference type="GO" id="GO:0032958">
    <property type="term" value="P:inositol phosphate biosynthetic process"/>
    <property type="evidence" value="ECO:0007669"/>
    <property type="project" value="InterPro"/>
</dbReference>
<dbReference type="GO" id="GO:0005634">
    <property type="term" value="C:nucleus"/>
    <property type="evidence" value="ECO:0007669"/>
    <property type="project" value="TreeGrafter"/>
</dbReference>
<dbReference type="Proteomes" id="UP001163823">
    <property type="component" value="Chromosome 8"/>
</dbReference>
<dbReference type="EC" id="2.7.1.140" evidence="8"/>
<comment type="catalytic activity">
    <reaction evidence="7 8">
        <text>1D-myo-inositol 1,3,4,6-tetrakisphosphate + ATP = 1D-myo-inositol 1,3,4,5,6-pentakisphosphate + ADP + H(+)</text>
        <dbReference type="Rhea" id="RHEA:12717"/>
        <dbReference type="ChEBI" id="CHEBI:15378"/>
        <dbReference type="ChEBI" id="CHEBI:30616"/>
        <dbReference type="ChEBI" id="CHEBI:57660"/>
        <dbReference type="ChEBI" id="CHEBI:57733"/>
        <dbReference type="ChEBI" id="CHEBI:456216"/>
        <dbReference type="EC" id="2.7.1.140"/>
    </reaction>
</comment>
<dbReference type="GO" id="GO:0051765">
    <property type="term" value="F:inositol tetrakisphosphate kinase activity"/>
    <property type="evidence" value="ECO:0007669"/>
    <property type="project" value="TreeGrafter"/>
</dbReference>
<protein>
    <recommendedName>
        <fullName evidence="8">Inositol polyphosphate multikinase</fullName>
        <ecNumber evidence="8">2.7.1.140</ecNumber>
        <ecNumber evidence="8">2.7.1.151</ecNumber>
    </recommendedName>
</protein>
<evidence type="ECO:0000256" key="3">
    <source>
        <dbReference type="ARBA" id="ARBA00022741"/>
    </source>
</evidence>
<sequence>MLKVPDHQVAGHQASDGVIGPLVDDSGHFYKPLQNDERGSNEVAFYKSFSSDACIPAHIRRYFPIFYGTKDIEASDGSGLHPHLILEDVVSIYQKPSIMDIKIGSRTWYTQASDDYIEKCLKKDRETSSLSLGFRISGLQMFGTKDSEFWKPGKKLTQSLNSDEAKLLLRKFVSSNMPADSDVCPDSALASNVYGGPAGVLEQLLELKAWFENQTIYHFYSCSILILYDKEAVLKERSSGALIKLVDFAHVLEGRGAIDHNFLGGLCSLIKFISEILTSPKEDLHL</sequence>
<accession>A0AAD7LLC2</accession>
<gene>
    <name evidence="9" type="ORF">O6P43_020727</name>
</gene>
<comment type="function">
    <text evidence="8">Inositol phosphate kinase with a broad substrate specificity.</text>
</comment>
<evidence type="ECO:0000256" key="4">
    <source>
        <dbReference type="ARBA" id="ARBA00022777"/>
    </source>
</evidence>
<organism evidence="9 10">
    <name type="scientific">Quillaja saponaria</name>
    <name type="common">Soap bark tree</name>
    <dbReference type="NCBI Taxonomy" id="32244"/>
    <lineage>
        <taxon>Eukaryota</taxon>
        <taxon>Viridiplantae</taxon>
        <taxon>Streptophyta</taxon>
        <taxon>Embryophyta</taxon>
        <taxon>Tracheophyta</taxon>
        <taxon>Spermatophyta</taxon>
        <taxon>Magnoliopsida</taxon>
        <taxon>eudicotyledons</taxon>
        <taxon>Gunneridae</taxon>
        <taxon>Pentapetalae</taxon>
        <taxon>rosids</taxon>
        <taxon>fabids</taxon>
        <taxon>Fabales</taxon>
        <taxon>Quillajaceae</taxon>
        <taxon>Quillaja</taxon>
    </lineage>
</organism>
<dbReference type="PANTHER" id="PTHR12400:SF51">
    <property type="entry name" value="INOSITOL POLYPHOSPHATE MULTIKINASE"/>
    <property type="match status" value="1"/>
</dbReference>
<keyword evidence="4 8" id="KW-0418">Kinase</keyword>
<comment type="catalytic activity">
    <reaction evidence="6 8">
        <text>1D-myo-inositol 1,4,5-trisphosphate + 2 ATP = 1D-myo-inositol 1,3,4,5,6-pentakisphosphate + 2 ADP + 2 H(+)</text>
        <dbReference type="Rhea" id="RHEA:32359"/>
        <dbReference type="ChEBI" id="CHEBI:15378"/>
        <dbReference type="ChEBI" id="CHEBI:30616"/>
        <dbReference type="ChEBI" id="CHEBI:57733"/>
        <dbReference type="ChEBI" id="CHEBI:203600"/>
        <dbReference type="ChEBI" id="CHEBI:456216"/>
        <dbReference type="EC" id="2.7.1.151"/>
    </reaction>
</comment>
<comment type="caution">
    <text evidence="9">The sequence shown here is derived from an EMBL/GenBank/DDBJ whole genome shotgun (WGS) entry which is preliminary data.</text>
</comment>
<dbReference type="GO" id="GO:0005524">
    <property type="term" value="F:ATP binding"/>
    <property type="evidence" value="ECO:0007669"/>
    <property type="project" value="UniProtKB-KW"/>
</dbReference>
<keyword evidence="5 8" id="KW-0067">ATP-binding</keyword>
<evidence type="ECO:0000256" key="5">
    <source>
        <dbReference type="ARBA" id="ARBA00022840"/>
    </source>
</evidence>
<dbReference type="EC" id="2.7.1.151" evidence="8"/>
<evidence type="ECO:0000313" key="10">
    <source>
        <dbReference type="Proteomes" id="UP001163823"/>
    </source>
</evidence>
<dbReference type="GO" id="GO:0005737">
    <property type="term" value="C:cytoplasm"/>
    <property type="evidence" value="ECO:0007669"/>
    <property type="project" value="TreeGrafter"/>
</dbReference>
<dbReference type="Gene3D" id="3.30.470.160">
    <property type="entry name" value="Inositol polyphosphate kinase"/>
    <property type="match status" value="1"/>
</dbReference>
<reference evidence="9" key="1">
    <citation type="journal article" date="2023" name="Science">
        <title>Elucidation of the pathway for biosynthesis of saponin adjuvants from the soapbark tree.</title>
        <authorList>
            <person name="Reed J."/>
            <person name="Orme A."/>
            <person name="El-Demerdash A."/>
            <person name="Owen C."/>
            <person name="Martin L.B.B."/>
            <person name="Misra R.C."/>
            <person name="Kikuchi S."/>
            <person name="Rejzek M."/>
            <person name="Martin A.C."/>
            <person name="Harkess A."/>
            <person name="Leebens-Mack J."/>
            <person name="Louveau T."/>
            <person name="Stephenson M.J."/>
            <person name="Osbourn A."/>
        </authorList>
    </citation>
    <scope>NUCLEOTIDE SEQUENCE</scope>
    <source>
        <strain evidence="9">S10</strain>
    </source>
</reference>
<dbReference type="GO" id="GO:0008440">
    <property type="term" value="F:inositol-1,4,5-trisphosphate 3-kinase activity"/>
    <property type="evidence" value="ECO:0007669"/>
    <property type="project" value="TreeGrafter"/>
</dbReference>